<organism evidence="1 2">
    <name type="scientific">Archangium gephyra</name>
    <dbReference type="NCBI Taxonomy" id="48"/>
    <lineage>
        <taxon>Bacteria</taxon>
        <taxon>Pseudomonadati</taxon>
        <taxon>Myxococcota</taxon>
        <taxon>Myxococcia</taxon>
        <taxon>Myxococcales</taxon>
        <taxon>Cystobacterineae</taxon>
        <taxon>Archangiaceae</taxon>
        <taxon>Archangium</taxon>
    </lineage>
</organism>
<accession>A0AAC8Q306</accession>
<evidence type="ECO:0000313" key="1">
    <source>
        <dbReference type="EMBL" id="AKJ00108.1"/>
    </source>
</evidence>
<dbReference type="Proteomes" id="UP000035579">
    <property type="component" value="Chromosome"/>
</dbReference>
<dbReference type="AlphaFoldDB" id="A0AAC8Q306"/>
<dbReference type="EMBL" id="CP011509">
    <property type="protein sequence ID" value="AKJ00108.1"/>
    <property type="molecule type" value="Genomic_DNA"/>
</dbReference>
<name>A0AAC8Q306_9BACT</name>
<protein>
    <submittedName>
        <fullName evidence="1">Uncharacterized protein</fullName>
    </submittedName>
</protein>
<reference evidence="1 2" key="1">
    <citation type="submission" date="2015-05" db="EMBL/GenBank/DDBJ databases">
        <title>Genome assembly of Archangium gephyra DSM 2261.</title>
        <authorList>
            <person name="Sharma G."/>
            <person name="Subramanian S."/>
        </authorList>
    </citation>
    <scope>NUCLEOTIDE SEQUENCE [LARGE SCALE GENOMIC DNA]</scope>
    <source>
        <strain evidence="1 2">DSM 2261</strain>
    </source>
</reference>
<proteinExistence type="predicted"/>
<dbReference type="KEGG" id="age:AA314_01734"/>
<gene>
    <name evidence="1" type="ORF">AA314_01734</name>
</gene>
<sequence>MDITNPAGKEYHYEVLAGTADNFGRHGRRMSDVLFRMIYF</sequence>
<evidence type="ECO:0000313" key="2">
    <source>
        <dbReference type="Proteomes" id="UP000035579"/>
    </source>
</evidence>